<comment type="catalytic activity">
    <reaction evidence="9">
        <text>taurodeoxycholate + H2O = deoxycholate + taurine</text>
        <dbReference type="Rhea" id="RHEA:47556"/>
        <dbReference type="ChEBI" id="CHEBI:15377"/>
        <dbReference type="ChEBI" id="CHEBI:23614"/>
        <dbReference type="ChEBI" id="CHEBI:36261"/>
        <dbReference type="ChEBI" id="CHEBI:507393"/>
    </reaction>
    <physiologicalReaction direction="left-to-right" evidence="9">
        <dbReference type="Rhea" id="RHEA:47557"/>
    </physiologicalReaction>
</comment>
<evidence type="ECO:0000259" key="10">
    <source>
        <dbReference type="Pfam" id="PF02275"/>
    </source>
</evidence>
<evidence type="ECO:0000256" key="5">
    <source>
        <dbReference type="ARBA" id="ARBA00044769"/>
    </source>
</evidence>
<dbReference type="EMBL" id="JAGGJZ010000011">
    <property type="protein sequence ID" value="MBP1890773.1"/>
    <property type="molecule type" value="Genomic_DNA"/>
</dbReference>
<evidence type="ECO:0000256" key="6">
    <source>
        <dbReference type="ARBA" id="ARBA00044804"/>
    </source>
</evidence>
<comment type="pathway">
    <text evidence="1">Lipid metabolism; bile acid biosynthesis.</text>
</comment>
<proteinExistence type="inferred from homology"/>
<dbReference type="NCBIfam" id="NF038245">
    <property type="entry name" value="bile_salt_hydro"/>
    <property type="match status" value="1"/>
</dbReference>
<feature type="domain" description="Choloylglycine hydrolase/NAAA C-terminal" evidence="10">
    <location>
        <begin position="2"/>
        <end position="318"/>
    </location>
</feature>
<dbReference type="Pfam" id="PF02275">
    <property type="entry name" value="CBAH"/>
    <property type="match status" value="1"/>
</dbReference>
<accession>A0ABS4F3E2</accession>
<comment type="similarity">
    <text evidence="2">Belongs to the peptidase C59 family.</text>
</comment>
<evidence type="ECO:0000313" key="11">
    <source>
        <dbReference type="EMBL" id="MBP1890773.1"/>
    </source>
</evidence>
<evidence type="ECO:0000256" key="8">
    <source>
        <dbReference type="ARBA" id="ARBA00047285"/>
    </source>
</evidence>
<comment type="catalytic activity">
    <reaction evidence="8">
        <text>cholate + taurine = taurocholate + H2O</text>
        <dbReference type="Rhea" id="RHEA:47108"/>
        <dbReference type="ChEBI" id="CHEBI:15377"/>
        <dbReference type="ChEBI" id="CHEBI:29747"/>
        <dbReference type="ChEBI" id="CHEBI:36257"/>
        <dbReference type="ChEBI" id="CHEBI:507393"/>
    </reaction>
    <physiologicalReaction direction="right-to-left" evidence="8">
        <dbReference type="Rhea" id="RHEA:47110"/>
    </physiologicalReaction>
</comment>
<dbReference type="InterPro" id="IPR047711">
    <property type="entry name" value="CBAH"/>
</dbReference>
<gene>
    <name evidence="11" type="ORF">J2Z53_002387</name>
</gene>
<organism evidence="11 12">
    <name type="scientific">Clostridium moniliforme</name>
    <dbReference type="NCBI Taxonomy" id="39489"/>
    <lineage>
        <taxon>Bacteria</taxon>
        <taxon>Bacillati</taxon>
        <taxon>Bacillota</taxon>
        <taxon>Clostridia</taxon>
        <taxon>Eubacteriales</taxon>
        <taxon>Clostridiaceae</taxon>
        <taxon>Clostridium</taxon>
    </lineage>
</organism>
<dbReference type="InterPro" id="IPR029132">
    <property type="entry name" value="CBAH/NAAA_C"/>
</dbReference>
<evidence type="ECO:0000313" key="12">
    <source>
        <dbReference type="Proteomes" id="UP000783390"/>
    </source>
</evidence>
<dbReference type="SUPFAM" id="SSF56235">
    <property type="entry name" value="N-terminal nucleophile aminohydrolases (Ntn hydrolases)"/>
    <property type="match status" value="1"/>
</dbReference>
<reference evidence="11 12" key="1">
    <citation type="submission" date="2021-03" db="EMBL/GenBank/DDBJ databases">
        <title>Genomic Encyclopedia of Type Strains, Phase IV (KMG-IV): sequencing the most valuable type-strain genomes for metagenomic binning, comparative biology and taxonomic classification.</title>
        <authorList>
            <person name="Goeker M."/>
        </authorList>
    </citation>
    <scope>NUCLEOTIDE SEQUENCE [LARGE SCALE GENOMIC DNA]</scope>
    <source>
        <strain evidence="11 12">DSM 3984</strain>
    </source>
</reference>
<keyword evidence="12" id="KW-1185">Reference proteome</keyword>
<dbReference type="Gene3D" id="3.60.60.10">
    <property type="entry name" value="Penicillin V Acylase, Chain A"/>
    <property type="match status" value="1"/>
</dbReference>
<evidence type="ECO:0000256" key="1">
    <source>
        <dbReference type="ARBA" id="ARBA00004860"/>
    </source>
</evidence>
<name>A0ABS4F3E2_9CLOT</name>
<dbReference type="Proteomes" id="UP000783390">
    <property type="component" value="Unassembled WGS sequence"/>
</dbReference>
<evidence type="ECO:0000256" key="9">
    <source>
        <dbReference type="ARBA" id="ARBA00048897"/>
    </source>
</evidence>
<dbReference type="InterPro" id="IPR052193">
    <property type="entry name" value="Peptidase_C59"/>
</dbReference>
<dbReference type="EC" id="3.5.1.24" evidence="5"/>
<dbReference type="PANTHER" id="PTHR35527">
    <property type="entry name" value="CHOLOYLGLYCINE HYDROLASE"/>
    <property type="match status" value="1"/>
</dbReference>
<evidence type="ECO:0000256" key="3">
    <source>
        <dbReference type="ARBA" id="ARBA00022801"/>
    </source>
</evidence>
<dbReference type="GO" id="GO:0045302">
    <property type="term" value="F:choloylglycine hydrolase activity"/>
    <property type="evidence" value="ECO:0007669"/>
    <property type="project" value="UniProtKB-EC"/>
</dbReference>
<evidence type="ECO:0000256" key="7">
    <source>
        <dbReference type="ARBA" id="ARBA00044806"/>
    </source>
</evidence>
<protein>
    <recommendedName>
        <fullName evidence="5">choloylglycine hydrolase</fullName>
        <ecNumber evidence="5">3.5.1.24</ecNumber>
    </recommendedName>
    <alternativeName>
        <fullName evidence="6">Bile salt hydrolase</fullName>
    </alternativeName>
    <alternativeName>
        <fullName evidence="7">Choloylglycine hydrolase</fullName>
    </alternativeName>
</protein>
<keyword evidence="4" id="KW-0443">Lipid metabolism</keyword>
<evidence type="ECO:0000256" key="4">
    <source>
        <dbReference type="ARBA" id="ARBA00023098"/>
    </source>
</evidence>
<keyword evidence="3 11" id="KW-0378">Hydrolase</keyword>
<dbReference type="CDD" id="cd00542">
    <property type="entry name" value="Ntn_PVA"/>
    <property type="match status" value="1"/>
</dbReference>
<dbReference type="InterPro" id="IPR029055">
    <property type="entry name" value="Ntn_hydrolases_N"/>
</dbReference>
<comment type="caution">
    <text evidence="11">The sequence shown here is derived from an EMBL/GenBank/DDBJ whole genome shotgun (WGS) entry which is preliminary data.</text>
</comment>
<dbReference type="PANTHER" id="PTHR35527:SF2">
    <property type="entry name" value="HYDROLASE"/>
    <property type="match status" value="1"/>
</dbReference>
<evidence type="ECO:0000256" key="2">
    <source>
        <dbReference type="ARBA" id="ARBA00006625"/>
    </source>
</evidence>
<sequence length="331" mass="37617">MCTGLTLETKDGLHLFGRNMDIEYSFNQSIIFIPRNFTCINSVSKKELTTKHAILAMGTIFNNYPTLADGMNEKGLACAGLNFPQNAYFPKERSKDKENIPVYNFILWVLANFSNIQDLKKALTNVKLVDETIDENIPNSTLHWMATDITGKSIVIEQTKEEGLRVFDNNVGVLTNSPEFPWHITNLRQYIGMINYDIVPSYELSDENLIALGQGNGLIGLPGDFTPAARFIRTSVFRDAVMKNDKDKIDIIEFFHILNNVAMVKGAVRLPSSKSDVTQYTSCMNLEKGIYYYNTYENSQINAIDMNKENLDGKEMKMFKYNTTLNINFEN</sequence>
<dbReference type="RefSeq" id="WP_209797686.1">
    <property type="nucleotide sequence ID" value="NZ_JAGGJZ010000011.1"/>
</dbReference>